<feature type="compositionally biased region" description="Basic and acidic residues" evidence="1">
    <location>
        <begin position="109"/>
        <end position="146"/>
    </location>
</feature>
<evidence type="ECO:0000256" key="1">
    <source>
        <dbReference type="SAM" id="MobiDB-lite"/>
    </source>
</evidence>
<name>A0A182WC18_9DIPT</name>
<sequence>MMPEEDEEMAPGGGVGDADGHQPEQQHASSKHGSSRNAVDRSYYSSSSRYDDDYHHRSNRDRDRERTHRDRDHRDRHRDRDHRDREYGGRYRDHNRDHRDRRDKRSRSRSKESRSRDRDRHRSQRDDRASRDAPRTERTVQDRLSAEIEQELANLRRQHDLKEALKKQHQQGENKTKAPNNDDSEDDSKPTGSGGRINTRPYFTVHVRKQNSSSFLPKHDSGQPVEYVPEIQTEEERIEFQRKMQEKLQQHLAAEGKLYPPPAKPNRDTPAPMTMTGFANDGSFLEMFKKMQQQTATCSNTVAAVPMLVPTVATIPAGVKPMMVPTALPGMPLVVQKPGPFKMGPTVSTAAVSQVVKTSAIEKEPPPPVLPVFGRRRGGKILKTGMVKKVRPVEESTTDAPNDAWTLYLQEVKKYKSASCDADSKTRPLVK</sequence>
<accession>A0A182WC18</accession>
<feature type="region of interest" description="Disordered" evidence="1">
    <location>
        <begin position="1"/>
        <end position="200"/>
    </location>
</feature>
<evidence type="ECO:0000313" key="2">
    <source>
        <dbReference type="EnsemblMetazoa" id="AMIN007897-PA"/>
    </source>
</evidence>
<reference evidence="3" key="1">
    <citation type="submission" date="2013-03" db="EMBL/GenBank/DDBJ databases">
        <title>The Genome Sequence of Anopheles minimus MINIMUS1.</title>
        <authorList>
            <consortium name="The Broad Institute Genomics Platform"/>
            <person name="Neafsey D.E."/>
            <person name="Walton C."/>
            <person name="Walker B."/>
            <person name="Young S.K."/>
            <person name="Zeng Q."/>
            <person name="Gargeya S."/>
            <person name="Fitzgerald M."/>
            <person name="Haas B."/>
            <person name="Abouelleil A."/>
            <person name="Allen A.W."/>
            <person name="Alvarado L."/>
            <person name="Arachchi H.M."/>
            <person name="Berlin A.M."/>
            <person name="Chapman S.B."/>
            <person name="Gainer-Dewar J."/>
            <person name="Goldberg J."/>
            <person name="Griggs A."/>
            <person name="Gujja S."/>
            <person name="Hansen M."/>
            <person name="Howarth C."/>
            <person name="Imamovic A."/>
            <person name="Ireland A."/>
            <person name="Larimer J."/>
            <person name="McCowan C."/>
            <person name="Murphy C."/>
            <person name="Pearson M."/>
            <person name="Poon T.W."/>
            <person name="Priest M."/>
            <person name="Roberts A."/>
            <person name="Saif S."/>
            <person name="Shea T."/>
            <person name="Sisk P."/>
            <person name="Sykes S."/>
            <person name="Wortman J."/>
            <person name="Nusbaum C."/>
            <person name="Birren B."/>
        </authorList>
    </citation>
    <scope>NUCLEOTIDE SEQUENCE [LARGE SCALE GENOMIC DNA]</scope>
    <source>
        <strain evidence="3">MINIMUS1</strain>
    </source>
</reference>
<dbReference type="Proteomes" id="UP000075920">
    <property type="component" value="Unassembled WGS sequence"/>
</dbReference>
<dbReference type="InterPro" id="IPR038838">
    <property type="entry name" value="TRIR"/>
</dbReference>
<dbReference type="GO" id="GO:0008408">
    <property type="term" value="F:3'-5' exonuclease activity"/>
    <property type="evidence" value="ECO:0007669"/>
    <property type="project" value="InterPro"/>
</dbReference>
<dbReference type="AlphaFoldDB" id="A0A182WC18"/>
<dbReference type="GO" id="GO:0008409">
    <property type="term" value="F:5'-3' exonuclease activity"/>
    <property type="evidence" value="ECO:0007669"/>
    <property type="project" value="InterPro"/>
</dbReference>
<proteinExistence type="predicted"/>
<reference evidence="2" key="2">
    <citation type="submission" date="2020-05" db="UniProtKB">
        <authorList>
            <consortium name="EnsemblMetazoa"/>
        </authorList>
    </citation>
    <scope>IDENTIFICATION</scope>
    <source>
        <strain evidence="2">MINIMUS1</strain>
    </source>
</reference>
<dbReference type="VEuPathDB" id="VectorBase:AMIN007897"/>
<organism evidence="2 3">
    <name type="scientific">Anopheles minimus</name>
    <dbReference type="NCBI Taxonomy" id="112268"/>
    <lineage>
        <taxon>Eukaryota</taxon>
        <taxon>Metazoa</taxon>
        <taxon>Ecdysozoa</taxon>
        <taxon>Arthropoda</taxon>
        <taxon>Hexapoda</taxon>
        <taxon>Insecta</taxon>
        <taxon>Pterygota</taxon>
        <taxon>Neoptera</taxon>
        <taxon>Endopterygota</taxon>
        <taxon>Diptera</taxon>
        <taxon>Nematocera</taxon>
        <taxon>Culicoidea</taxon>
        <taxon>Culicidae</taxon>
        <taxon>Anophelinae</taxon>
        <taxon>Anopheles</taxon>
    </lineage>
</organism>
<keyword evidence="3" id="KW-1185">Reference proteome</keyword>
<protein>
    <submittedName>
        <fullName evidence="2">Uncharacterized protein</fullName>
    </submittedName>
</protein>
<dbReference type="PANTHER" id="PTHR34753">
    <property type="entry name" value="TELOMERASE RNA COMPONENT INTERACTING RNASE"/>
    <property type="match status" value="1"/>
</dbReference>
<dbReference type="PANTHER" id="PTHR34753:SF1">
    <property type="entry name" value="TELOMERASE RNA COMPONENT INTERACTING RNASE"/>
    <property type="match status" value="1"/>
</dbReference>
<dbReference type="STRING" id="112268.A0A182WC18"/>
<feature type="compositionally biased region" description="Basic and acidic residues" evidence="1">
    <location>
        <begin position="49"/>
        <end position="73"/>
    </location>
</feature>
<dbReference type="EnsemblMetazoa" id="AMIN007897-RA">
    <property type="protein sequence ID" value="AMIN007897-PA"/>
    <property type="gene ID" value="AMIN007897"/>
</dbReference>
<feature type="compositionally biased region" description="Basic and acidic residues" evidence="1">
    <location>
        <begin position="81"/>
        <end position="100"/>
    </location>
</feature>
<evidence type="ECO:0000313" key="3">
    <source>
        <dbReference type="Proteomes" id="UP000075920"/>
    </source>
</evidence>
<feature type="compositionally biased region" description="Basic and acidic residues" evidence="1">
    <location>
        <begin position="157"/>
        <end position="176"/>
    </location>
</feature>